<keyword evidence="4 7" id="KW-0805">Transcription regulation</keyword>
<reference evidence="10" key="1">
    <citation type="submission" date="2020-08" db="EMBL/GenBank/DDBJ databases">
        <authorList>
            <person name="Liu C."/>
            <person name="Sun Q."/>
        </authorList>
    </citation>
    <scope>NUCLEOTIDE SEQUENCE</scope>
    <source>
        <strain evidence="10">BX16</strain>
    </source>
</reference>
<gene>
    <name evidence="7" type="primary">argR</name>
    <name evidence="10" type="ORF">H8876_06195</name>
</gene>
<sequence length="150" mass="16440">MRISRQNKILELIETYEIETQDKLASLLREFGYEVTQATISRDIKELHLIKILSSTGKYKYAVAATNDTPISGRLSNIFRETVKSTAYSGNIVLLKTLSGCASAAAEALDSSGIPHVIGSVAGDNTIMFVTDDPENSPIVVEFLNNMLKK</sequence>
<comment type="function">
    <text evidence="7">Regulates arginine biosynthesis genes.</text>
</comment>
<evidence type="ECO:0000256" key="5">
    <source>
        <dbReference type="ARBA" id="ARBA00023125"/>
    </source>
</evidence>
<dbReference type="PANTHER" id="PTHR34471">
    <property type="entry name" value="ARGININE REPRESSOR"/>
    <property type="match status" value="1"/>
</dbReference>
<comment type="subcellular location">
    <subcellularLocation>
        <location evidence="1 7">Cytoplasm</location>
    </subcellularLocation>
</comment>
<comment type="pathway">
    <text evidence="7">Amino-acid biosynthesis; L-arginine biosynthesis [regulation].</text>
</comment>
<accession>A0A923NG81</accession>
<dbReference type="InterPro" id="IPR036390">
    <property type="entry name" value="WH_DNA-bd_sf"/>
</dbReference>
<evidence type="ECO:0000256" key="2">
    <source>
        <dbReference type="ARBA" id="ARBA00008316"/>
    </source>
</evidence>
<keyword evidence="11" id="KW-1185">Reference proteome</keyword>
<dbReference type="GO" id="GO:0034618">
    <property type="term" value="F:arginine binding"/>
    <property type="evidence" value="ECO:0007669"/>
    <property type="project" value="InterPro"/>
</dbReference>
<dbReference type="EMBL" id="JACRWC010000076">
    <property type="protein sequence ID" value="MBC5999585.1"/>
    <property type="molecule type" value="Genomic_DNA"/>
</dbReference>
<evidence type="ECO:0000259" key="8">
    <source>
        <dbReference type="Pfam" id="PF01316"/>
    </source>
</evidence>
<evidence type="ECO:0000256" key="4">
    <source>
        <dbReference type="ARBA" id="ARBA00023015"/>
    </source>
</evidence>
<keyword evidence="3 7" id="KW-0963">Cytoplasm</keyword>
<dbReference type="GO" id="GO:0003677">
    <property type="term" value="F:DNA binding"/>
    <property type="evidence" value="ECO:0007669"/>
    <property type="project" value="UniProtKB-KW"/>
</dbReference>
<feature type="domain" description="Arginine repressor C-terminal" evidence="9">
    <location>
        <begin position="79"/>
        <end position="144"/>
    </location>
</feature>
<dbReference type="GO" id="GO:1900079">
    <property type="term" value="P:regulation of arginine biosynthetic process"/>
    <property type="evidence" value="ECO:0007669"/>
    <property type="project" value="UniProtKB-UniRule"/>
</dbReference>
<dbReference type="Gene3D" id="3.30.1360.40">
    <property type="match status" value="1"/>
</dbReference>
<evidence type="ECO:0000313" key="10">
    <source>
        <dbReference type="EMBL" id="MBC5999585.1"/>
    </source>
</evidence>
<dbReference type="GO" id="GO:0005737">
    <property type="term" value="C:cytoplasm"/>
    <property type="evidence" value="ECO:0007669"/>
    <property type="project" value="UniProtKB-SubCell"/>
</dbReference>
<evidence type="ECO:0000256" key="1">
    <source>
        <dbReference type="ARBA" id="ARBA00004496"/>
    </source>
</evidence>
<keyword evidence="6 7" id="KW-0804">Transcription</keyword>
<feature type="domain" description="Arginine repressor DNA-binding" evidence="8">
    <location>
        <begin position="4"/>
        <end position="66"/>
    </location>
</feature>
<dbReference type="AlphaFoldDB" id="A0A923NG81"/>
<dbReference type="GO" id="GO:0051259">
    <property type="term" value="P:protein complex oligomerization"/>
    <property type="evidence" value="ECO:0007669"/>
    <property type="project" value="InterPro"/>
</dbReference>
<keyword evidence="7" id="KW-0055">Arginine biosynthesis</keyword>
<dbReference type="SUPFAM" id="SSF55252">
    <property type="entry name" value="C-terminal domain of arginine repressor"/>
    <property type="match status" value="1"/>
</dbReference>
<dbReference type="Gene3D" id="1.10.10.10">
    <property type="entry name" value="Winged helix-like DNA-binding domain superfamily/Winged helix DNA-binding domain"/>
    <property type="match status" value="1"/>
</dbReference>
<dbReference type="InterPro" id="IPR020900">
    <property type="entry name" value="Arg_repress_DNA-bd"/>
</dbReference>
<dbReference type="Pfam" id="PF02863">
    <property type="entry name" value="Arg_repressor_C"/>
    <property type="match status" value="1"/>
</dbReference>
<keyword evidence="7" id="KW-0678">Repressor</keyword>
<dbReference type="HAMAP" id="MF_00173">
    <property type="entry name" value="Arg_repressor"/>
    <property type="match status" value="1"/>
</dbReference>
<dbReference type="Pfam" id="PF01316">
    <property type="entry name" value="Arg_repressor"/>
    <property type="match status" value="1"/>
</dbReference>
<evidence type="ECO:0000256" key="6">
    <source>
        <dbReference type="ARBA" id="ARBA00023163"/>
    </source>
</evidence>
<proteinExistence type="inferred from homology"/>
<protein>
    <recommendedName>
        <fullName evidence="7">Arginine repressor</fullName>
    </recommendedName>
</protein>
<evidence type="ECO:0000259" key="9">
    <source>
        <dbReference type="Pfam" id="PF02863"/>
    </source>
</evidence>
<dbReference type="RefSeq" id="WP_249287007.1">
    <property type="nucleotide sequence ID" value="NZ_JACRWC010000076.1"/>
</dbReference>
<comment type="caution">
    <text evidence="10">The sequence shown here is derived from an EMBL/GenBank/DDBJ whole genome shotgun (WGS) entry which is preliminary data.</text>
</comment>
<dbReference type="PRINTS" id="PR01467">
    <property type="entry name" value="ARGREPRESSOR"/>
</dbReference>
<dbReference type="InterPro" id="IPR001669">
    <property type="entry name" value="Arg_repress"/>
</dbReference>
<dbReference type="SUPFAM" id="SSF46785">
    <property type="entry name" value="Winged helix' DNA-binding domain"/>
    <property type="match status" value="1"/>
</dbReference>
<organism evidence="10 11">
    <name type="scientific">Lentihominibacter faecis</name>
    <dbReference type="NCBI Taxonomy" id="2764712"/>
    <lineage>
        <taxon>Bacteria</taxon>
        <taxon>Bacillati</taxon>
        <taxon>Bacillota</taxon>
        <taxon>Clostridia</taxon>
        <taxon>Peptostreptococcales</taxon>
        <taxon>Anaerovoracaceae</taxon>
        <taxon>Lentihominibacter</taxon>
    </lineage>
</organism>
<keyword evidence="5 7" id="KW-0238">DNA-binding</keyword>
<dbReference type="Proteomes" id="UP000644115">
    <property type="component" value="Unassembled WGS sequence"/>
</dbReference>
<comment type="similarity">
    <text evidence="2 7">Belongs to the ArgR family.</text>
</comment>
<evidence type="ECO:0000256" key="3">
    <source>
        <dbReference type="ARBA" id="ARBA00022490"/>
    </source>
</evidence>
<dbReference type="InterPro" id="IPR036388">
    <property type="entry name" value="WH-like_DNA-bd_sf"/>
</dbReference>
<dbReference type="GO" id="GO:0006526">
    <property type="term" value="P:L-arginine biosynthetic process"/>
    <property type="evidence" value="ECO:0007669"/>
    <property type="project" value="UniProtKB-KW"/>
</dbReference>
<keyword evidence="7" id="KW-0028">Amino-acid biosynthesis</keyword>
<evidence type="ECO:0000256" key="7">
    <source>
        <dbReference type="HAMAP-Rule" id="MF_00173"/>
    </source>
</evidence>
<dbReference type="PANTHER" id="PTHR34471:SF1">
    <property type="entry name" value="ARGININE REPRESSOR"/>
    <property type="match status" value="1"/>
</dbReference>
<dbReference type="GO" id="GO:0003700">
    <property type="term" value="F:DNA-binding transcription factor activity"/>
    <property type="evidence" value="ECO:0007669"/>
    <property type="project" value="UniProtKB-UniRule"/>
</dbReference>
<evidence type="ECO:0000313" key="11">
    <source>
        <dbReference type="Proteomes" id="UP000644115"/>
    </source>
</evidence>
<name>A0A923NG81_9FIRM</name>
<dbReference type="InterPro" id="IPR020899">
    <property type="entry name" value="Arg_repress_C"/>
</dbReference>
<dbReference type="InterPro" id="IPR036251">
    <property type="entry name" value="Arg_repress_C_sf"/>
</dbReference>